<sequence length="438" mass="46169">MTEKTLLSEPAAAGSGVPDSAEEHGSTRAAEGFGPLISAEETPLRPLRQQIYERIRASGRIARIDLARDLGVSPASVTATAAELLAAGLIDEVASPRREGESGRGRPPVALAVRPEAGVVAGIKFSDRSHAAIIVDFSGRVLGEARISRRASVQEASAVVEDAARLIAEACARAGISPQALDAIGAGMPGVVEHHTGTVLWSPILRERNAALGAMLAARLARPVRIDNDANLVTLAELWFGAGRGLPDFAVVTIEHGVGMGLVLGHRLWRGAQGLGMELGHTKVQLDGALCRCGKRGCLEAYVADYALVREATTALGWGDRAVQSPTILLESLYDHAKAGNEAARAIFKRAGRYLALGLANVVNLFDPPLIFLSGERLRYDYLYAEEVLRAMAAMKLETGRPAPQVEIRAWGDQLWARGAAALALDAATAAKLGAEAA</sequence>
<dbReference type="GO" id="GO:0016301">
    <property type="term" value="F:kinase activity"/>
    <property type="evidence" value="ECO:0007669"/>
    <property type="project" value="UniProtKB-KW"/>
</dbReference>
<comment type="similarity">
    <text evidence="1">Belongs to the ROK (NagC/XylR) family.</text>
</comment>
<dbReference type="Pfam" id="PF00480">
    <property type="entry name" value="ROK"/>
    <property type="match status" value="1"/>
</dbReference>
<dbReference type="SUPFAM" id="SSF46785">
    <property type="entry name" value="Winged helix' DNA-binding domain"/>
    <property type="match status" value="1"/>
</dbReference>
<evidence type="ECO:0000313" key="3">
    <source>
        <dbReference type="EMBL" id="SDK61941.1"/>
    </source>
</evidence>
<keyword evidence="4" id="KW-1185">Reference proteome</keyword>
<dbReference type="Gene3D" id="3.30.420.40">
    <property type="match status" value="2"/>
</dbReference>
<dbReference type="STRING" id="990712.SAMN05216257_103452"/>
<organism evidence="3 4">
    <name type="scientific">Meinhardsimonia xiamenensis</name>
    <dbReference type="NCBI Taxonomy" id="990712"/>
    <lineage>
        <taxon>Bacteria</taxon>
        <taxon>Pseudomonadati</taxon>
        <taxon>Pseudomonadota</taxon>
        <taxon>Alphaproteobacteria</taxon>
        <taxon>Rhodobacterales</taxon>
        <taxon>Paracoccaceae</taxon>
        <taxon>Meinhardsimonia</taxon>
    </lineage>
</organism>
<dbReference type="InterPro" id="IPR000600">
    <property type="entry name" value="ROK"/>
</dbReference>
<protein>
    <submittedName>
        <fullName evidence="3">Sugar kinase of the NBD/HSP70 family, may contain an N-terminal HTH domain</fullName>
    </submittedName>
</protein>
<name>A0A1G9DDH0_9RHOB</name>
<feature type="region of interest" description="Disordered" evidence="2">
    <location>
        <begin position="1"/>
        <end position="37"/>
    </location>
</feature>
<evidence type="ECO:0000256" key="1">
    <source>
        <dbReference type="ARBA" id="ARBA00006479"/>
    </source>
</evidence>
<dbReference type="InterPro" id="IPR036388">
    <property type="entry name" value="WH-like_DNA-bd_sf"/>
</dbReference>
<dbReference type="InterPro" id="IPR036390">
    <property type="entry name" value="WH_DNA-bd_sf"/>
</dbReference>
<keyword evidence="3" id="KW-0418">Kinase</keyword>
<dbReference type="InterPro" id="IPR043129">
    <property type="entry name" value="ATPase_NBD"/>
</dbReference>
<proteinExistence type="inferred from homology"/>
<dbReference type="RefSeq" id="WP_092500199.1">
    <property type="nucleotide sequence ID" value="NZ_FNFV01000003.1"/>
</dbReference>
<dbReference type="PANTHER" id="PTHR18964:SF149">
    <property type="entry name" value="BIFUNCTIONAL UDP-N-ACETYLGLUCOSAMINE 2-EPIMERASE_N-ACETYLMANNOSAMINE KINASE"/>
    <property type="match status" value="1"/>
</dbReference>
<reference evidence="4" key="1">
    <citation type="submission" date="2016-10" db="EMBL/GenBank/DDBJ databases">
        <authorList>
            <person name="Varghese N."/>
            <person name="Submissions S."/>
        </authorList>
    </citation>
    <scope>NUCLEOTIDE SEQUENCE [LARGE SCALE GENOMIC DNA]</scope>
    <source>
        <strain evidence="4">CGMCC 1.10789</strain>
    </source>
</reference>
<keyword evidence="3" id="KW-0808">Transferase</keyword>
<dbReference type="CDD" id="cd24073">
    <property type="entry name" value="ASKHA_ATPase_ROK_CYANR"/>
    <property type="match status" value="1"/>
</dbReference>
<dbReference type="EMBL" id="FNFV01000003">
    <property type="protein sequence ID" value="SDK61941.1"/>
    <property type="molecule type" value="Genomic_DNA"/>
</dbReference>
<accession>A0A1G9DDH0</accession>
<dbReference type="AlphaFoldDB" id="A0A1G9DDH0"/>
<dbReference type="Gene3D" id="1.10.10.10">
    <property type="entry name" value="Winged helix-like DNA-binding domain superfamily/Winged helix DNA-binding domain"/>
    <property type="match status" value="1"/>
</dbReference>
<dbReference type="SUPFAM" id="SSF53067">
    <property type="entry name" value="Actin-like ATPase domain"/>
    <property type="match status" value="1"/>
</dbReference>
<evidence type="ECO:0000313" key="4">
    <source>
        <dbReference type="Proteomes" id="UP000199328"/>
    </source>
</evidence>
<evidence type="ECO:0000256" key="2">
    <source>
        <dbReference type="SAM" id="MobiDB-lite"/>
    </source>
</evidence>
<gene>
    <name evidence="3" type="ORF">SAMN05216257_103452</name>
</gene>
<dbReference type="Proteomes" id="UP000199328">
    <property type="component" value="Unassembled WGS sequence"/>
</dbReference>
<dbReference type="OrthoDB" id="9810372at2"/>
<dbReference type="PANTHER" id="PTHR18964">
    <property type="entry name" value="ROK (REPRESSOR, ORF, KINASE) FAMILY"/>
    <property type="match status" value="1"/>
</dbReference>